<dbReference type="EMBL" id="CP014673">
    <property type="protein sequence ID" value="ANX01537.1"/>
    <property type="molecule type" value="Genomic_DNA"/>
</dbReference>
<evidence type="ECO:0000256" key="3">
    <source>
        <dbReference type="ARBA" id="ARBA00022500"/>
    </source>
</evidence>
<dbReference type="GO" id="GO:0005886">
    <property type="term" value="C:plasma membrane"/>
    <property type="evidence" value="ECO:0007669"/>
    <property type="project" value="UniProtKB-SubCell"/>
</dbReference>
<evidence type="ECO:0000256" key="8">
    <source>
        <dbReference type="ARBA" id="ARBA00029447"/>
    </source>
</evidence>
<keyword evidence="10" id="KW-0175">Coiled coil</keyword>
<feature type="compositionally biased region" description="Polar residues" evidence="11">
    <location>
        <begin position="243"/>
        <end position="257"/>
    </location>
</feature>
<dbReference type="SUPFAM" id="SSF58104">
    <property type="entry name" value="Methyl-accepting chemotaxis protein (MCP) signaling domain"/>
    <property type="match status" value="1"/>
</dbReference>
<evidence type="ECO:0000256" key="4">
    <source>
        <dbReference type="ARBA" id="ARBA00022692"/>
    </source>
</evidence>
<dbReference type="Gene3D" id="1.10.287.950">
    <property type="entry name" value="Methyl-accepting chemotaxis protein"/>
    <property type="match status" value="1"/>
</dbReference>
<feature type="region of interest" description="Disordered" evidence="11">
    <location>
        <begin position="238"/>
        <end position="266"/>
    </location>
</feature>
<dbReference type="SMART" id="SM00304">
    <property type="entry name" value="HAMP"/>
    <property type="match status" value="2"/>
</dbReference>
<dbReference type="InterPro" id="IPR033479">
    <property type="entry name" value="dCache_1"/>
</dbReference>
<feature type="coiled-coil region" evidence="10">
    <location>
        <begin position="445"/>
        <end position="472"/>
    </location>
</feature>
<accession>A0A1B1YL74</accession>
<keyword evidence="2" id="KW-1003">Cell membrane</keyword>
<evidence type="ECO:0000259" key="12">
    <source>
        <dbReference type="PROSITE" id="PS50111"/>
    </source>
</evidence>
<dbReference type="AlphaFoldDB" id="A0A1B1YL74"/>
<keyword evidence="7 9" id="KW-0807">Transducer</keyword>
<comment type="subcellular location">
    <subcellularLocation>
        <location evidence="1">Cell membrane</location>
        <topology evidence="1">Multi-pass membrane protein</topology>
    </subcellularLocation>
</comment>
<dbReference type="PANTHER" id="PTHR32089">
    <property type="entry name" value="METHYL-ACCEPTING CHEMOTAXIS PROTEIN MCPB"/>
    <property type="match status" value="1"/>
</dbReference>
<dbReference type="Gene3D" id="3.30.450.20">
    <property type="entry name" value="PAS domain"/>
    <property type="match status" value="1"/>
</dbReference>
<dbReference type="Gene3D" id="6.10.340.10">
    <property type="match status" value="1"/>
</dbReference>
<evidence type="ECO:0000256" key="9">
    <source>
        <dbReference type="PROSITE-ProRule" id="PRU00284"/>
    </source>
</evidence>
<keyword evidence="4" id="KW-0812">Transmembrane</keyword>
<sequence>MKSIGSRIIFSFGLLLLIVCVAFGTVSYFASSKSLIRVLGDTMPKYAMEASLTIRDSIQNHLNILSYMASSEEMRVLQDPNGDYSKAVAMLSKEKQRLGHESMLLINKNGIAVTDEGKILDMKEHQLFKAAMAGESTVSDPMFNEDRTKIVMAYAVPVVIDGEVSGVLMAVRDGMELSEFAQKIKFGDTGEAFIINKQGRTIAHADTELLKEIIDTRTVDASTTASVLLPARKGLLTAGNGSGTSEQNVDSVTSATPENADGGNNLGFDNFNEVQRKMMNGETGFEEYKYKGVAKVVGFAPISEYGWSVVVAVDKSEMMAEVDNLRTTFIVISVIILAAGAVTAFLIGKSISKPITELTNCCITMSKGDFTVSVKEKYAKRRDEIGDLARGFRKITEDVSKIIKNVISEANNVDNAIITASDSMSELTDQINVMSSITQELSAKMEETSAMAEEMNATATEIEKAIDSIANKAQEGAMSANEVSRRANELMDNAMNSQKSALELFTNNATKLREAIEKARAVERIGILSDAILEIAQRTNLLALNASIEAAQAGDAGRGFAVVAGEIRNLAENSRKTVSEIQQVTKQVVESVYNLSECSEKVLDFLENKVVKDYDMLVETGEKYNNDARMIDEMVADFSATSEELYSSVHSIMKAINDVAEAATEGSAETTDMANEAGIVATKASEVMEQAKKVKESTEKLLNVVSMFRV</sequence>
<proteinExistence type="inferred from homology"/>
<evidence type="ECO:0000256" key="11">
    <source>
        <dbReference type="SAM" id="MobiDB-lite"/>
    </source>
</evidence>
<evidence type="ECO:0000313" key="14">
    <source>
        <dbReference type="EMBL" id="ANX01537.1"/>
    </source>
</evidence>
<dbReference type="PROSITE" id="PS50111">
    <property type="entry name" value="CHEMOTAXIS_TRANSDUC_2"/>
    <property type="match status" value="1"/>
</dbReference>
<dbReference type="InterPro" id="IPR004089">
    <property type="entry name" value="MCPsignal_dom"/>
</dbReference>
<keyword evidence="6" id="KW-0472">Membrane</keyword>
<comment type="similarity">
    <text evidence="8">Belongs to the methyl-accepting chemotaxis (MCP) protein family.</text>
</comment>
<dbReference type="SMART" id="SM00283">
    <property type="entry name" value="MA"/>
    <property type="match status" value="1"/>
</dbReference>
<gene>
    <name evidence="14" type="ORF">CSTERLE_08110</name>
</gene>
<dbReference type="GO" id="GO:0007165">
    <property type="term" value="P:signal transduction"/>
    <property type="evidence" value="ECO:0007669"/>
    <property type="project" value="UniProtKB-KW"/>
</dbReference>
<dbReference type="InterPro" id="IPR003660">
    <property type="entry name" value="HAMP_dom"/>
</dbReference>
<dbReference type="CDD" id="cd06225">
    <property type="entry name" value="HAMP"/>
    <property type="match status" value="1"/>
</dbReference>
<evidence type="ECO:0000256" key="2">
    <source>
        <dbReference type="ARBA" id="ARBA00022475"/>
    </source>
</evidence>
<evidence type="ECO:0000256" key="7">
    <source>
        <dbReference type="ARBA" id="ARBA00023224"/>
    </source>
</evidence>
<dbReference type="PROSITE" id="PS50885">
    <property type="entry name" value="HAMP"/>
    <property type="match status" value="1"/>
</dbReference>
<keyword evidence="3" id="KW-0145">Chemotaxis</keyword>
<feature type="domain" description="HAMP" evidence="13">
    <location>
        <begin position="349"/>
        <end position="404"/>
    </location>
</feature>
<dbReference type="RefSeq" id="WP_065820844.1">
    <property type="nucleotide sequence ID" value="NZ_CP014673.1"/>
</dbReference>
<dbReference type="GO" id="GO:0006935">
    <property type="term" value="P:chemotaxis"/>
    <property type="evidence" value="ECO:0007669"/>
    <property type="project" value="UniProtKB-KW"/>
</dbReference>
<organism evidence="14 15">
    <name type="scientific">Thermoclostridium stercorarium subsp. leptospartum DSM 9219</name>
    <dbReference type="NCBI Taxonomy" id="1346611"/>
    <lineage>
        <taxon>Bacteria</taxon>
        <taxon>Bacillati</taxon>
        <taxon>Bacillota</taxon>
        <taxon>Clostridia</taxon>
        <taxon>Eubacteriales</taxon>
        <taxon>Oscillospiraceae</taxon>
        <taxon>Thermoclostridium</taxon>
    </lineage>
</organism>
<keyword evidence="5" id="KW-1133">Transmembrane helix</keyword>
<dbReference type="CDD" id="cd18773">
    <property type="entry name" value="PDC1_HK_sensor"/>
    <property type="match status" value="1"/>
</dbReference>
<dbReference type="Pfam" id="PF00672">
    <property type="entry name" value="HAMP"/>
    <property type="match status" value="1"/>
</dbReference>
<evidence type="ECO:0000256" key="10">
    <source>
        <dbReference type="SAM" id="Coils"/>
    </source>
</evidence>
<evidence type="ECO:0000256" key="5">
    <source>
        <dbReference type="ARBA" id="ARBA00022989"/>
    </source>
</evidence>
<evidence type="ECO:0000313" key="15">
    <source>
        <dbReference type="Proteomes" id="UP000092931"/>
    </source>
</evidence>
<protein>
    <submittedName>
        <fullName evidence="14">Chemotaxis protein</fullName>
    </submittedName>
</protein>
<dbReference type="Pfam" id="PF02743">
    <property type="entry name" value="dCache_1"/>
    <property type="match status" value="1"/>
</dbReference>
<evidence type="ECO:0000259" key="13">
    <source>
        <dbReference type="PROSITE" id="PS50885"/>
    </source>
</evidence>
<dbReference type="CDD" id="cd12912">
    <property type="entry name" value="PDC2_MCP_like"/>
    <property type="match status" value="1"/>
</dbReference>
<reference evidence="14 15" key="1">
    <citation type="submission" date="2016-02" db="EMBL/GenBank/DDBJ databases">
        <title>Comparison of Clostridium stercorarium subspecies using comparative genomics and transcriptomics.</title>
        <authorList>
            <person name="Schellenberg J."/>
            <person name="Thallinger G."/>
            <person name="Levin D.B."/>
            <person name="Zhang X."/>
            <person name="Alvare G."/>
            <person name="Fristensky B."/>
            <person name="Sparling R."/>
        </authorList>
    </citation>
    <scope>NUCLEOTIDE SEQUENCE [LARGE SCALE GENOMIC DNA]</scope>
    <source>
        <strain evidence="14 15">DSM 9219</strain>
    </source>
</reference>
<evidence type="ECO:0000256" key="6">
    <source>
        <dbReference type="ARBA" id="ARBA00023136"/>
    </source>
</evidence>
<dbReference type="PANTHER" id="PTHR32089:SF112">
    <property type="entry name" value="LYSOZYME-LIKE PROTEIN-RELATED"/>
    <property type="match status" value="1"/>
</dbReference>
<feature type="domain" description="Methyl-accepting transducer" evidence="12">
    <location>
        <begin position="416"/>
        <end position="660"/>
    </location>
</feature>
<dbReference type="Proteomes" id="UP000092931">
    <property type="component" value="Chromosome"/>
</dbReference>
<evidence type="ECO:0000256" key="1">
    <source>
        <dbReference type="ARBA" id="ARBA00004651"/>
    </source>
</evidence>
<dbReference type="Pfam" id="PF00015">
    <property type="entry name" value="MCPsignal"/>
    <property type="match status" value="1"/>
</dbReference>
<name>A0A1B1YL74_THEST</name>